<reference evidence="1 2" key="1">
    <citation type="submission" date="2021-01" db="EMBL/GenBank/DDBJ databases">
        <title>Tumebacillus sp. strain ITR2 16S ribosomal RNA gene Genome sequencing and assembly.</title>
        <authorList>
            <person name="Kang M."/>
        </authorList>
    </citation>
    <scope>NUCLEOTIDE SEQUENCE [LARGE SCALE GENOMIC DNA]</scope>
    <source>
        <strain evidence="1 2">ITR2</strain>
    </source>
</reference>
<name>A0ABS1JC89_9BACL</name>
<comment type="caution">
    <text evidence="1">The sequence shown here is derived from an EMBL/GenBank/DDBJ whole genome shotgun (WGS) entry which is preliminary data.</text>
</comment>
<dbReference type="EMBL" id="JAEQNB010000004">
    <property type="protein sequence ID" value="MBL0387887.1"/>
    <property type="molecule type" value="Genomic_DNA"/>
</dbReference>
<dbReference type="Proteomes" id="UP000602284">
    <property type="component" value="Unassembled WGS sequence"/>
</dbReference>
<protein>
    <submittedName>
        <fullName evidence="1">Uncharacterized protein</fullName>
    </submittedName>
</protein>
<proteinExistence type="predicted"/>
<dbReference type="RefSeq" id="WP_201636317.1">
    <property type="nucleotide sequence ID" value="NZ_JAEQNB010000004.1"/>
</dbReference>
<organism evidence="1 2">
    <name type="scientific">Tumebacillus amylolyticus</name>
    <dbReference type="NCBI Taxonomy" id="2801339"/>
    <lineage>
        <taxon>Bacteria</taxon>
        <taxon>Bacillati</taxon>
        <taxon>Bacillota</taxon>
        <taxon>Bacilli</taxon>
        <taxon>Bacillales</taxon>
        <taxon>Alicyclobacillaceae</taxon>
        <taxon>Tumebacillus</taxon>
    </lineage>
</organism>
<evidence type="ECO:0000313" key="1">
    <source>
        <dbReference type="EMBL" id="MBL0387887.1"/>
    </source>
</evidence>
<evidence type="ECO:0000313" key="2">
    <source>
        <dbReference type="Proteomes" id="UP000602284"/>
    </source>
</evidence>
<accession>A0ABS1JC89</accession>
<sequence length="114" mass="13572">MIAYRKTYSWSWGTDYDIVLLASNGEYHLVVVNTGTETKLHLGRMLGLDHRWIREKHSFFSIEDAWQLRLSLADVPCCKVIRQSARQVLMKFDIDQRFEQLKTIEKEKARVERR</sequence>
<keyword evidence="2" id="KW-1185">Reference proteome</keyword>
<gene>
    <name evidence="1" type="ORF">JJB07_14695</name>
</gene>